<reference evidence="9" key="1">
    <citation type="submission" date="2025-08" db="UniProtKB">
        <authorList>
            <consortium name="RefSeq"/>
        </authorList>
    </citation>
    <scope>IDENTIFICATION</scope>
    <source>
        <tissue evidence="9">Seedling</tissue>
    </source>
</reference>
<evidence type="ECO:0000313" key="8">
    <source>
        <dbReference type="Proteomes" id="UP001652623"/>
    </source>
</evidence>
<dbReference type="PANTHER" id="PTHR48011:SF56">
    <property type="entry name" value="PROTEIN KINASE DOMAIN-CONTAINING PROTEIN"/>
    <property type="match status" value="1"/>
</dbReference>
<dbReference type="InterPro" id="IPR017441">
    <property type="entry name" value="Protein_kinase_ATP_BS"/>
</dbReference>
<evidence type="ECO:0000256" key="6">
    <source>
        <dbReference type="RuleBase" id="RU000304"/>
    </source>
</evidence>
<dbReference type="PROSITE" id="PS50011">
    <property type="entry name" value="PROTEIN_KINASE_DOM"/>
    <property type="match status" value="1"/>
</dbReference>
<dbReference type="InterPro" id="IPR011009">
    <property type="entry name" value="Kinase-like_dom_sf"/>
</dbReference>
<evidence type="ECO:0000256" key="1">
    <source>
        <dbReference type="ARBA" id="ARBA00022679"/>
    </source>
</evidence>
<dbReference type="GeneID" id="107429056"/>
<dbReference type="Proteomes" id="UP001652623">
    <property type="component" value="Chromosome 12"/>
</dbReference>
<dbReference type="GO" id="GO:0004674">
    <property type="term" value="F:protein serine/threonine kinase activity"/>
    <property type="evidence" value="ECO:0007669"/>
    <property type="project" value="UniProtKB-KW"/>
</dbReference>
<dbReference type="PANTHER" id="PTHR48011">
    <property type="entry name" value="CCR4-NOT TRANSCRIPTIONAL COMPLEX SUBUNIT CAF120-RELATED"/>
    <property type="match status" value="1"/>
</dbReference>
<dbReference type="SMART" id="SM00220">
    <property type="entry name" value="S_TKc"/>
    <property type="match status" value="1"/>
</dbReference>
<dbReference type="SUPFAM" id="SSF56112">
    <property type="entry name" value="Protein kinase-like (PK-like)"/>
    <property type="match status" value="1"/>
</dbReference>
<dbReference type="KEGG" id="zju:107429056"/>
<dbReference type="GO" id="GO:0005524">
    <property type="term" value="F:ATP binding"/>
    <property type="evidence" value="ECO:0007669"/>
    <property type="project" value="UniProtKB-UniRule"/>
</dbReference>
<dbReference type="InParanoid" id="A0A6P4AJL1"/>
<sequence length="384" mass="42335">MKRSREEEEDKGNLLHLPHTKRIREEHSLSSKGCSWVRGSMIGKGGFGSVFLAYNNKPTSSFKDFPPVMAVKSVEATSCSELVKEKILLQIVKDSPFIIRFYGEDVTVGYKGKIIINLFLEYASGGSLMDLIEKSKASEGVGLVESQVKNITESILKGIKRIHEAGYVHCDLKPQNILLVPQENSSTTPFVAKIADFGLAKAAQGLTRSSEVKGTLMYLPPEAVNFGIQDQPSDVWALGCIVLCMLTGKNYPWDLKSWEGNRELKQKISEDCPEIPNGLSKKAEDFLKQCFMRSPYDRPTADMLLSHPFICSGLGKGDDEDKEELMSVHSVQASSCKLSEPHDEFRASFIPLLNSSFGETEEVQGKITPVISDRLSSSAVCSAA</sequence>
<dbReference type="InterPro" id="IPR000719">
    <property type="entry name" value="Prot_kinase_dom"/>
</dbReference>
<dbReference type="InterPro" id="IPR052751">
    <property type="entry name" value="Plant_MAPKKK"/>
</dbReference>
<dbReference type="Gene3D" id="1.10.510.10">
    <property type="entry name" value="Transferase(Phosphotransferase) domain 1"/>
    <property type="match status" value="1"/>
</dbReference>
<dbReference type="RefSeq" id="XP_015895178.4">
    <property type="nucleotide sequence ID" value="XM_016039692.4"/>
</dbReference>
<proteinExistence type="inferred from homology"/>
<keyword evidence="6" id="KW-0723">Serine/threonine-protein kinase</keyword>
<dbReference type="PROSITE" id="PS00108">
    <property type="entry name" value="PROTEIN_KINASE_ST"/>
    <property type="match status" value="1"/>
</dbReference>
<dbReference type="InterPro" id="IPR008271">
    <property type="entry name" value="Ser/Thr_kinase_AS"/>
</dbReference>
<protein>
    <submittedName>
        <fullName evidence="9">Mitogen-activated protein kinase kinase kinase 20</fullName>
    </submittedName>
</protein>
<keyword evidence="3 9" id="KW-0418">Kinase</keyword>
<feature type="domain" description="Protein kinase" evidence="7">
    <location>
        <begin position="36"/>
        <end position="310"/>
    </location>
</feature>
<feature type="binding site" evidence="5">
    <location>
        <position position="72"/>
    </location>
    <ligand>
        <name>ATP</name>
        <dbReference type="ChEBI" id="CHEBI:30616"/>
    </ligand>
</feature>
<dbReference type="PROSITE" id="PS00107">
    <property type="entry name" value="PROTEIN_KINASE_ATP"/>
    <property type="match status" value="1"/>
</dbReference>
<dbReference type="AlphaFoldDB" id="A0A6P4AJL1"/>
<comment type="similarity">
    <text evidence="6">Belongs to the protein kinase superfamily.</text>
</comment>
<dbReference type="GO" id="GO:0007165">
    <property type="term" value="P:signal transduction"/>
    <property type="evidence" value="ECO:0007669"/>
    <property type="project" value="TreeGrafter"/>
</dbReference>
<organism evidence="8 9">
    <name type="scientific">Ziziphus jujuba</name>
    <name type="common">Chinese jujube</name>
    <name type="synonym">Ziziphus sativa</name>
    <dbReference type="NCBI Taxonomy" id="326968"/>
    <lineage>
        <taxon>Eukaryota</taxon>
        <taxon>Viridiplantae</taxon>
        <taxon>Streptophyta</taxon>
        <taxon>Embryophyta</taxon>
        <taxon>Tracheophyta</taxon>
        <taxon>Spermatophyta</taxon>
        <taxon>Magnoliopsida</taxon>
        <taxon>eudicotyledons</taxon>
        <taxon>Gunneridae</taxon>
        <taxon>Pentapetalae</taxon>
        <taxon>rosids</taxon>
        <taxon>fabids</taxon>
        <taxon>Rosales</taxon>
        <taxon>Rhamnaceae</taxon>
        <taxon>Paliureae</taxon>
        <taxon>Ziziphus</taxon>
    </lineage>
</organism>
<evidence type="ECO:0000313" key="9">
    <source>
        <dbReference type="RefSeq" id="XP_015895178.4"/>
    </source>
</evidence>
<evidence type="ECO:0000259" key="7">
    <source>
        <dbReference type="PROSITE" id="PS50011"/>
    </source>
</evidence>
<evidence type="ECO:0000256" key="2">
    <source>
        <dbReference type="ARBA" id="ARBA00022741"/>
    </source>
</evidence>
<gene>
    <name evidence="9" type="primary">LOC107429056</name>
</gene>
<dbReference type="Pfam" id="PF00069">
    <property type="entry name" value="Pkinase"/>
    <property type="match status" value="1"/>
</dbReference>
<accession>A0A6P4AJL1</accession>
<name>A0A6P4AJL1_ZIZJJ</name>
<keyword evidence="4 5" id="KW-0067">ATP-binding</keyword>
<keyword evidence="1" id="KW-0808">Transferase</keyword>
<evidence type="ECO:0000256" key="5">
    <source>
        <dbReference type="PROSITE-ProRule" id="PRU10141"/>
    </source>
</evidence>
<keyword evidence="2 5" id="KW-0547">Nucleotide-binding</keyword>
<evidence type="ECO:0000256" key="3">
    <source>
        <dbReference type="ARBA" id="ARBA00022777"/>
    </source>
</evidence>
<keyword evidence="8" id="KW-1185">Reference proteome</keyword>
<evidence type="ECO:0000256" key="4">
    <source>
        <dbReference type="ARBA" id="ARBA00022840"/>
    </source>
</evidence>